<name>A0A397IWX7_9GLOM</name>
<feature type="domain" description="Heterokaryon incompatibility" evidence="1">
    <location>
        <begin position="194"/>
        <end position="337"/>
    </location>
</feature>
<dbReference type="Pfam" id="PF06985">
    <property type="entry name" value="HET"/>
    <property type="match status" value="1"/>
</dbReference>
<keyword evidence="3" id="KW-1185">Reference proteome</keyword>
<proteinExistence type="predicted"/>
<evidence type="ECO:0000313" key="3">
    <source>
        <dbReference type="Proteomes" id="UP000266861"/>
    </source>
</evidence>
<dbReference type="Proteomes" id="UP000266861">
    <property type="component" value="Unassembled WGS sequence"/>
</dbReference>
<dbReference type="PANTHER" id="PTHR24148">
    <property type="entry name" value="ANKYRIN REPEAT DOMAIN-CONTAINING PROTEIN 39 HOMOLOG-RELATED"/>
    <property type="match status" value="1"/>
</dbReference>
<dbReference type="EMBL" id="PQFF01000156">
    <property type="protein sequence ID" value="RHZ78276.1"/>
    <property type="molecule type" value="Genomic_DNA"/>
</dbReference>
<reference evidence="2 3" key="1">
    <citation type="submission" date="2018-08" db="EMBL/GenBank/DDBJ databases">
        <title>Genome and evolution of the arbuscular mycorrhizal fungus Diversispora epigaea (formerly Glomus versiforme) and its bacterial endosymbionts.</title>
        <authorList>
            <person name="Sun X."/>
            <person name="Fei Z."/>
            <person name="Harrison M."/>
        </authorList>
    </citation>
    <scope>NUCLEOTIDE SEQUENCE [LARGE SCALE GENOMIC DNA]</scope>
    <source>
        <strain evidence="2 3">IT104</strain>
    </source>
</reference>
<evidence type="ECO:0000313" key="2">
    <source>
        <dbReference type="EMBL" id="RHZ78276.1"/>
    </source>
</evidence>
<dbReference type="InterPro" id="IPR052895">
    <property type="entry name" value="HetReg/Transcr_Mod"/>
</dbReference>
<accession>A0A397IWX7</accession>
<gene>
    <name evidence="2" type="ORF">Glove_166g259</name>
</gene>
<comment type="caution">
    <text evidence="2">The sequence shown here is derived from an EMBL/GenBank/DDBJ whole genome shotgun (WGS) entry which is preliminary data.</text>
</comment>
<sequence length="459" mass="53158">MDKLKLKDINNLDGTERTFTLSIQGKVIEKGNIPKQAKEVCDGKAWLHVTMLELLVWFRMTCYSEIKIDTLHVLVDSQLGMALISRFIKQSSWELITLHAETLEDANYLMNKYNDTRNNFVVIRYDENLKNDIDFTSHINTFDNAFQEHKVDNPHEENVQQSTILYDLKVKPRRLLDVVNCQVIDSLDTISDEYSIISHVWGNAIYDCATDVGTTYRALLESKEKLLMIINIIKTLGRRYVWIDALCINQDDINEKSNEIPFMGIYYANCQECIVLLEPQTDSMEEISSTFHICSRNFLKFEKPVNNCEYTLDKCSAQFFNMLGTCKWITRVWTVQEALLPKVIKYVICGSYMCEKANIRKTLEIIDKNRNNEKTPSAWFEWNTIKKNLHNDNGEVWRITHDIEHRECLNPADKVFGLLGITGYGSLIALPYYMLGGQIIDHSLLSQLLVDILIYNVEG</sequence>
<dbReference type="AlphaFoldDB" id="A0A397IWX7"/>
<evidence type="ECO:0000259" key="1">
    <source>
        <dbReference type="Pfam" id="PF06985"/>
    </source>
</evidence>
<organism evidence="2 3">
    <name type="scientific">Diversispora epigaea</name>
    <dbReference type="NCBI Taxonomy" id="1348612"/>
    <lineage>
        <taxon>Eukaryota</taxon>
        <taxon>Fungi</taxon>
        <taxon>Fungi incertae sedis</taxon>
        <taxon>Mucoromycota</taxon>
        <taxon>Glomeromycotina</taxon>
        <taxon>Glomeromycetes</taxon>
        <taxon>Diversisporales</taxon>
        <taxon>Diversisporaceae</taxon>
        <taxon>Diversispora</taxon>
    </lineage>
</organism>
<protein>
    <recommendedName>
        <fullName evidence="1">Heterokaryon incompatibility domain-containing protein</fullName>
    </recommendedName>
</protein>
<dbReference type="InterPro" id="IPR010730">
    <property type="entry name" value="HET"/>
</dbReference>
<dbReference type="STRING" id="1348612.A0A397IWX7"/>
<dbReference type="PANTHER" id="PTHR24148:SF64">
    <property type="entry name" value="HETEROKARYON INCOMPATIBILITY DOMAIN-CONTAINING PROTEIN"/>
    <property type="match status" value="1"/>
</dbReference>
<dbReference type="OrthoDB" id="2228740at2759"/>